<gene>
    <name evidence="2" type="ORF">GEV33_009629</name>
</gene>
<reference evidence="2" key="2">
    <citation type="submission" date="2021-08" db="EMBL/GenBank/DDBJ databases">
        <authorList>
            <person name="Eriksson T."/>
        </authorList>
    </citation>
    <scope>NUCLEOTIDE SEQUENCE</scope>
    <source>
        <strain evidence="2">Stoneville</strain>
        <tissue evidence="2">Whole head</tissue>
    </source>
</reference>
<sequence>MEAAGTSPTHQAGAKPPGTATLGARSRTTISPGRVLQIPTLIGVPQTVSERPLKGRKGRLMRAFCTGQKTPLLPPNHNQTVVNRILLFYVGRATFNPISLKNSTSLPEPPDAHHSRHEIFPKTIPVQICCSPTPSDKPGESLIDACVFMTPCQRSLMRNWAGCQYDDTKYSRYEILQHLKATLLFLPPRIDRVFFVRETGRASTGGSKSDFRHVAGFDFTNYGIRGKPGQLSIYLIPQELILNVGRQLSSLIYSSEQARCSIKYDVLNYDELNPFPNAGKNEGGASEGSQQLMNGTSSESSNRWNIFYSRALTIPKYFVRETWTCHCESVRQIIDANATSARFLRGSIDMDSRSGMRKGTKTESGRCVIPNYTEHCLDEEHKVFDDVKYCVPSHKNGRMKRSKTGMPTPIITVAICTGDNGKSATWLQKRVHLEKIDSWSGSDNERTCIKAAGKKEGMPQVKKESSKRKGEEEREDPQVEAKKEIKARNNEMKTMNREIREDAAGLRAENTMLRKELAAVREEKGELRKELAAVTEEMREREEK</sequence>
<feature type="region of interest" description="Disordered" evidence="1">
    <location>
        <begin position="451"/>
        <end position="503"/>
    </location>
</feature>
<evidence type="ECO:0000256" key="1">
    <source>
        <dbReference type="SAM" id="MobiDB-lite"/>
    </source>
</evidence>
<accession>A0A8J6HEZ0</accession>
<evidence type="ECO:0000313" key="2">
    <source>
        <dbReference type="EMBL" id="KAH0813162.1"/>
    </source>
</evidence>
<feature type="compositionally biased region" description="Polar residues" evidence="1">
    <location>
        <begin position="1"/>
        <end position="10"/>
    </location>
</feature>
<reference evidence="2" key="1">
    <citation type="journal article" date="2020" name="J Insects Food Feed">
        <title>The yellow mealworm (Tenebrio molitor) genome: a resource for the emerging insects as food and feed industry.</title>
        <authorList>
            <person name="Eriksson T."/>
            <person name="Andere A."/>
            <person name="Kelstrup H."/>
            <person name="Emery V."/>
            <person name="Picard C."/>
        </authorList>
    </citation>
    <scope>NUCLEOTIDE SEQUENCE</scope>
    <source>
        <strain evidence="2">Stoneville</strain>
        <tissue evidence="2">Whole head</tissue>
    </source>
</reference>
<keyword evidence="3" id="KW-1185">Reference proteome</keyword>
<dbReference type="Proteomes" id="UP000719412">
    <property type="component" value="Unassembled WGS sequence"/>
</dbReference>
<dbReference type="EMBL" id="JABDTM020025538">
    <property type="protein sequence ID" value="KAH0813162.1"/>
    <property type="molecule type" value="Genomic_DNA"/>
</dbReference>
<feature type="region of interest" description="Disordered" evidence="1">
    <location>
        <begin position="1"/>
        <end position="30"/>
    </location>
</feature>
<feature type="compositionally biased region" description="Polar residues" evidence="1">
    <location>
        <begin position="287"/>
        <end position="300"/>
    </location>
</feature>
<feature type="region of interest" description="Disordered" evidence="1">
    <location>
        <begin position="278"/>
        <end position="300"/>
    </location>
</feature>
<evidence type="ECO:0000313" key="3">
    <source>
        <dbReference type="Proteomes" id="UP000719412"/>
    </source>
</evidence>
<protein>
    <submittedName>
        <fullName evidence="2">Uncharacterized protein</fullName>
    </submittedName>
</protein>
<dbReference type="AlphaFoldDB" id="A0A8J6HEZ0"/>
<proteinExistence type="predicted"/>
<organism evidence="2 3">
    <name type="scientific">Tenebrio molitor</name>
    <name type="common">Yellow mealworm beetle</name>
    <dbReference type="NCBI Taxonomy" id="7067"/>
    <lineage>
        <taxon>Eukaryota</taxon>
        <taxon>Metazoa</taxon>
        <taxon>Ecdysozoa</taxon>
        <taxon>Arthropoda</taxon>
        <taxon>Hexapoda</taxon>
        <taxon>Insecta</taxon>
        <taxon>Pterygota</taxon>
        <taxon>Neoptera</taxon>
        <taxon>Endopterygota</taxon>
        <taxon>Coleoptera</taxon>
        <taxon>Polyphaga</taxon>
        <taxon>Cucujiformia</taxon>
        <taxon>Tenebrionidae</taxon>
        <taxon>Tenebrio</taxon>
    </lineage>
</organism>
<comment type="caution">
    <text evidence="2">The sequence shown here is derived from an EMBL/GenBank/DDBJ whole genome shotgun (WGS) entry which is preliminary data.</text>
</comment>
<name>A0A8J6HEZ0_TENMO</name>